<evidence type="ECO:0000256" key="3">
    <source>
        <dbReference type="ARBA" id="ARBA00008223"/>
    </source>
</evidence>
<comment type="subcellular location">
    <subcellularLocation>
        <location evidence="2">Cytoplasm</location>
    </subcellularLocation>
</comment>
<feature type="compositionally biased region" description="Low complexity" evidence="18">
    <location>
        <begin position="2023"/>
        <end position="2038"/>
    </location>
</feature>
<feature type="compositionally biased region" description="Polar residues" evidence="18">
    <location>
        <begin position="1807"/>
        <end position="1830"/>
    </location>
</feature>
<comment type="catalytic activity">
    <reaction evidence="15">
        <text>L-methionyl-[F-actin] + NADPH + O2 + H(+) = L-methionyl-(R)-S-oxide-[F-actin] + NADP(+) + H2O</text>
        <dbReference type="Rhea" id="RHEA:51308"/>
        <dbReference type="Rhea" id="RHEA-COMP:12953"/>
        <dbReference type="Rhea" id="RHEA-COMP:12956"/>
        <dbReference type="ChEBI" id="CHEBI:15377"/>
        <dbReference type="ChEBI" id="CHEBI:15378"/>
        <dbReference type="ChEBI" id="CHEBI:15379"/>
        <dbReference type="ChEBI" id="CHEBI:16044"/>
        <dbReference type="ChEBI" id="CHEBI:45764"/>
        <dbReference type="ChEBI" id="CHEBI:57783"/>
        <dbReference type="ChEBI" id="CHEBI:58349"/>
        <dbReference type="EC" id="1.14.13.225"/>
    </reaction>
</comment>
<dbReference type="PROSITE" id="PS00478">
    <property type="entry name" value="LIM_DOMAIN_1"/>
    <property type="match status" value="1"/>
</dbReference>
<keyword evidence="5" id="KW-0963">Cytoplasm</keyword>
<feature type="compositionally biased region" description="Basic and acidic residues" evidence="18">
    <location>
        <begin position="2382"/>
        <end position="2393"/>
    </location>
</feature>
<dbReference type="PROSITE" id="PS51848">
    <property type="entry name" value="BMERB"/>
    <property type="match status" value="1"/>
</dbReference>
<dbReference type="CDD" id="cd09439">
    <property type="entry name" value="LIM_Mical"/>
    <property type="match status" value="1"/>
</dbReference>
<sequence length="2857" mass="320528">MDPRRTVSPESALASDIFDKFCSANTLKSILIHYRHLCSTVRIKPTHFPEFYPRLKAKLSSWRAQALWSKFEKRASHKLYNRGKSCYGSRVLIIGAGPCGLRTAIEAQLLGAKVVLIEKRDRFSRNNVLHLWPSVIADLKALGAKKFYGKFCAGSIDHISIRQLQCILLKVALLLGVEVLEGVGFEGLLEPTENEGWRAKVSPADHPVSLYNFDVLIGADGRRNTLEGFKRKALRAKLAIAITANFINKHTEAEARVKEISGVSYIFNQKFFQELNEATGIDLENIVYYKDETHYFVMTAKKQSLLNKGVLLEDHADTARLLSHENISSEALMTYALEAAIFSTDNQLPNLDFAVNHYGQPDVAMFDFTAMYAAENACRVVQRKGHKLLMSLVGDSLLEPFWPTGSGCARGFLSSFDACWMLKSWSSGVKSVLEVIAERESIYRLLGQTTPENLNKEHMSYSLDPSSRYPNLNTRAVMPFQVKSLYDSDEPIVAELVDGHCEQLVLDVEKVSKKRRRDSVIAVDSLLQWLREQIVGYGLEVSDVCDAFNRGDVLCAIINRFRPDLIEFPLPSEENVDPIDISACRNQIAFDILQEEFGLPLVMSGFDSVQCTSSDFLTIVAYLSQIYEIFRGEIPQMKYPRVENCEDLEEFEHQQISSHTHAKQHNSRPALVIKHVSGKSLNRRSRMSSSGREGRPDGDSESSRKHKKRRSEDRSRVSVEEREKRRQDIEKNRSERQRRRMQERVLQTERFIKSMRLLQLNDRTGEISVSDVDDNHFEDYTFHLYRKMASNFEDRCKFLEQKLFNSGREVKTSSSLLSDPDKQNVTGLAKNLEEKLKGTKHVDKKPKDLIRSIGKIEKSDWNVQLIEKKIAESKTHCPKKDRDDKVPKWSREAFDDKREAMKRKMEGSGPGDKSSDRQQLFEDTMKKLGSKLKEGNSLEVGQRGANKVSQMASKLVNKLEKPKEEQVAARPAIQRPVFEFPKRGGSENCHFCKERVYVVEKMTAEGKFFHRNCFRCEYCNTSLRLGNYVFDREGRYGERFYCTPHYGLIRVYGWKKYDQDAIPGLHEPKYSAEGPTLDSTSQQILSEMDERGTTPERVEFENSVDFASEEELLSEMDEEEWTDRNGFSNADNNTSDEASDLSDDDVTPEGVKVEQNSGFSEEPLYGEEPVRRSNKGAESSDSDTEVASGEESVDEEEEEESGDEDDEDELEEEEEEDEEEDDDDCEGSTTEIETDSEFAEDPPHSVPGKIPTIVVNEPEQLVTRMIESTPLSHTQSPSYKHASKHQSNNSGKGHHLTKKHEELADLLQNHMVEPVKRNIPERVLPRVNPVPKKWEPLPATPDHHLASKLSLELKHKYLHGAVYSTGFGNKKTVDTTAQNQFRSVLDMISEKQKLLQPAAKPSATMQAFLDGAEKLKMKPTLSPLSGNSPTVNIMGGFSNGSQSQSPTNASNPKWSSVGTESKEYANETASFIDTGKNEGIDLINMNRLNLEKNRGIEKVDEEKGDHEKEIMNLEEPVLPEVPDVIKNAGPKDSLFASLTQSDTPTMSQSETDTLSTIIGTNKTEGDIADVVSDRNIEGEETQDSPMFLNHNAIPESEVDEGDDDSETESAEHLSESDIDADIEENCQIQHDPPRVEIEDEFGVSLKIDDDYILNVIQAEHKECPYDTQPCTTHEDDISRSVMSSSDSKDSLNSGMFLETEMSDWTRDAEEDGLREKGQRKKKKNKVEKQQKFPSANNSDNFEKYSKLKSTFALDLANLDFADMDGISSPEEAYAPKKQGYCKLANEEGDSDNDLITAQFPQEEDKNFSTSSRESTPTVGSIQETENFSSQENHEEQKAGTVVEAVNPMLVNQGDQIIPVVQEAASSEKAKLALLDRVVPFSNARDSLDYRKMKNATSPLKSKDLFSTYSRESTPLSTENHAIFLPEDNLTKSPSSREVPVQLTSEHTSFSQEDPNTTELLRTDLLNESIHEESLTDLSTSPNTARKIEEINKERVKQSDLIRSMVIGRILRSPEKNRRSSRGSMSPLNASSSSASGSSEHVVKSDCQDTSQDLVPARKQSVLTDSNPEINQTLENSRRSNSVTTGGCQSDGVESADDVSGASSEYSKDASCKNEVAANSKVNQVHHYEPVFTSSPRFRSRPKFDSPFILYASVTNPPTPVNPSTPVFTPVTPDLSTPSSNGDCQQNRKRNKSPSMYRSMPDLSAFLTPSTGEFATPSVKRWEAYKNASTADREKARQAARERARLKSDQELGLEQTDYVLYKDKLRRKISVPEDDVFETAAVVTSGVLAPNSSVKSKVENVRPVSNILDGISSIRPNMDFPLAKSNPFVVSPDSSTPPASSGKRELFKECNLDTKATSGLEVGLETEDFLQPQLRISSKQNPPERKMSPEKAKSIGWDTPPASFPNYFTSVSSQPPSFSSIRSDPVWPAEKYEGGRPRSNTLSDSFVQRNSPAGNSNCTTSTTPSSTALVCTPAMSSKVDSPVKQKPSKSKALSSDMLLDDSPLSTPAGEPYRGASVPDFTRDPSSPERKSKKPKDRERRRSIIQAVSDFFSSRSSNSSGNSPSNSMNCPDFDKPNNGSPLVGKDKFSIFKLTPKLLHKDKRASKSRETLVPGLSTTTLEQTPPAKPPRTGFASYLSQPDMIIQRLSSSPTPFKSSRANVSGRCESTERGFLSKEKSPLYSTPPSNWSNTSGNLLDESLRMKIQDIKMQLEQIENEQRTLETRGVSIEKKLKGEEKDELNRDDVEIMEEWFTLVREKTRLARLERELVVKAQSLELEERQNVVQEQLDRSLNFSDIQKTPDQKAIEVELLNELHSLQQQKGKLISRYQDDIQKYESEDAELEAKIASSSFSPRESNV</sequence>
<feature type="region of interest" description="Disordered" evidence="18">
    <location>
        <begin position="1927"/>
        <end position="1957"/>
    </location>
</feature>
<keyword evidence="23" id="KW-1185">Reference proteome</keyword>
<dbReference type="EMBL" id="CAJVCH010529964">
    <property type="protein sequence ID" value="CAG7823578.1"/>
    <property type="molecule type" value="Genomic_DNA"/>
</dbReference>
<feature type="compositionally biased region" description="Low complexity" evidence="18">
    <location>
        <begin position="2490"/>
        <end position="2505"/>
    </location>
</feature>
<evidence type="ECO:0000256" key="18">
    <source>
        <dbReference type="SAM" id="MobiDB-lite"/>
    </source>
</evidence>
<keyword evidence="17" id="KW-0175">Coiled coil</keyword>
<dbReference type="PANTHER" id="PTHR23167:SF54">
    <property type="entry name" value="[F-ACTIN]-MONOOXYGENASE MICAL"/>
    <property type="match status" value="1"/>
</dbReference>
<dbReference type="InterPro" id="IPR022735">
    <property type="entry name" value="bMERB_dom"/>
</dbReference>
<evidence type="ECO:0000256" key="17">
    <source>
        <dbReference type="SAM" id="Coils"/>
    </source>
</evidence>
<evidence type="ECO:0000256" key="2">
    <source>
        <dbReference type="ARBA" id="ARBA00004496"/>
    </source>
</evidence>
<dbReference type="SMART" id="SM00132">
    <property type="entry name" value="LIM"/>
    <property type="match status" value="1"/>
</dbReference>
<organism evidence="22 23">
    <name type="scientific">Allacma fusca</name>
    <dbReference type="NCBI Taxonomy" id="39272"/>
    <lineage>
        <taxon>Eukaryota</taxon>
        <taxon>Metazoa</taxon>
        <taxon>Ecdysozoa</taxon>
        <taxon>Arthropoda</taxon>
        <taxon>Hexapoda</taxon>
        <taxon>Collembola</taxon>
        <taxon>Symphypleona</taxon>
        <taxon>Sminthuridae</taxon>
        <taxon>Allacma</taxon>
    </lineage>
</organism>
<feature type="domain" description="BMERB" evidence="21">
    <location>
        <begin position="2693"/>
        <end position="2843"/>
    </location>
</feature>
<dbReference type="GO" id="GO:0120501">
    <property type="term" value="F:F-actin monooxygenase activity"/>
    <property type="evidence" value="ECO:0007669"/>
    <property type="project" value="UniProtKB-EC"/>
</dbReference>
<feature type="compositionally biased region" description="Acidic residues" evidence="18">
    <location>
        <begin position="1137"/>
        <end position="1147"/>
    </location>
</feature>
<evidence type="ECO:0000256" key="5">
    <source>
        <dbReference type="ARBA" id="ARBA00022490"/>
    </source>
</evidence>
<feature type="compositionally biased region" description="Low complexity" evidence="18">
    <location>
        <begin position="1679"/>
        <end position="1693"/>
    </location>
</feature>
<feature type="region of interest" description="Disordered" evidence="18">
    <location>
        <begin position="652"/>
        <end position="743"/>
    </location>
</feature>
<feature type="compositionally biased region" description="Acidic residues" evidence="18">
    <location>
        <begin position="1191"/>
        <end position="1240"/>
    </location>
</feature>
<feature type="region of interest" description="Disordered" evidence="18">
    <location>
        <begin position="2414"/>
        <end position="2580"/>
    </location>
</feature>
<evidence type="ECO:0000256" key="6">
    <source>
        <dbReference type="ARBA" id="ARBA00022630"/>
    </source>
</evidence>
<feature type="compositionally biased region" description="Basic and acidic residues" evidence="18">
    <location>
        <begin position="874"/>
        <end position="906"/>
    </location>
</feature>
<dbReference type="InterPro" id="IPR057494">
    <property type="entry name" value="Rossman_Mical"/>
</dbReference>
<feature type="compositionally biased region" description="Polar residues" evidence="18">
    <location>
        <begin position="1125"/>
        <end position="1136"/>
    </location>
</feature>
<feature type="region of interest" description="Disordered" evidence="18">
    <location>
        <begin position="1437"/>
        <end position="1457"/>
    </location>
</feature>
<gene>
    <name evidence="22" type="ORF">AFUS01_LOCUS33788</name>
</gene>
<evidence type="ECO:0000256" key="10">
    <source>
        <dbReference type="ARBA" id="ARBA00022857"/>
    </source>
</evidence>
<feature type="compositionally biased region" description="Polar residues" evidence="18">
    <location>
        <begin position="1930"/>
        <end position="1957"/>
    </location>
</feature>
<feature type="region of interest" description="Disordered" evidence="18">
    <location>
        <begin position="2371"/>
        <end position="2398"/>
    </location>
</feature>
<dbReference type="Pfam" id="PF00412">
    <property type="entry name" value="LIM"/>
    <property type="match status" value="1"/>
</dbReference>
<evidence type="ECO:0000256" key="8">
    <source>
        <dbReference type="ARBA" id="ARBA00022827"/>
    </source>
</evidence>
<feature type="compositionally biased region" description="Low complexity" evidence="18">
    <location>
        <begin position="2552"/>
        <end position="2568"/>
    </location>
</feature>
<name>A0A8J2L1A9_9HEXA</name>
<evidence type="ECO:0000256" key="12">
    <source>
        <dbReference type="ARBA" id="ARBA00023033"/>
    </source>
</evidence>
<evidence type="ECO:0000256" key="13">
    <source>
        <dbReference type="ARBA" id="ARBA00023038"/>
    </source>
</evidence>
<comment type="similarity">
    <text evidence="3">Belongs to the Mical family.</text>
</comment>
<evidence type="ECO:0000259" key="20">
    <source>
        <dbReference type="PROSITE" id="PS50023"/>
    </source>
</evidence>
<evidence type="ECO:0000259" key="21">
    <source>
        <dbReference type="PROSITE" id="PS51848"/>
    </source>
</evidence>
<feature type="compositionally biased region" description="Basic and acidic residues" evidence="18">
    <location>
        <begin position="2520"/>
        <end position="2541"/>
    </location>
</feature>
<dbReference type="GO" id="GO:0005737">
    <property type="term" value="C:cytoplasm"/>
    <property type="evidence" value="ECO:0007669"/>
    <property type="project" value="UniProtKB-SubCell"/>
</dbReference>
<evidence type="ECO:0000256" key="9">
    <source>
        <dbReference type="ARBA" id="ARBA00022833"/>
    </source>
</evidence>
<feature type="region of interest" description="Disordered" evidence="18">
    <location>
        <begin position="2671"/>
        <end position="2692"/>
    </location>
</feature>
<evidence type="ECO:0000313" key="22">
    <source>
        <dbReference type="EMBL" id="CAG7823578.1"/>
    </source>
</evidence>
<feature type="region of interest" description="Disordered" evidence="18">
    <location>
        <begin position="2011"/>
        <end position="2110"/>
    </location>
</feature>
<accession>A0A8J2L1A9</accession>
<keyword evidence="14" id="KW-0009">Actin-binding</keyword>
<evidence type="ECO:0000256" key="1">
    <source>
        <dbReference type="ARBA" id="ARBA00001974"/>
    </source>
</evidence>
<feature type="region of interest" description="Disordered" evidence="18">
    <location>
        <begin position="1668"/>
        <end position="1739"/>
    </location>
</feature>
<keyword evidence="13 16" id="KW-0440">LIM domain</keyword>
<proteinExistence type="inferred from homology"/>
<evidence type="ECO:0000256" key="4">
    <source>
        <dbReference type="ARBA" id="ARBA00012709"/>
    </source>
</evidence>
<dbReference type="PROSITE" id="PS50021">
    <property type="entry name" value="CH"/>
    <property type="match status" value="1"/>
</dbReference>
<keyword evidence="10" id="KW-0521">NADP</keyword>
<feature type="compositionally biased region" description="Low complexity" evidence="18">
    <location>
        <begin position="2414"/>
        <end position="2423"/>
    </location>
</feature>
<dbReference type="SMART" id="SM01203">
    <property type="entry name" value="DUF3585"/>
    <property type="match status" value="1"/>
</dbReference>
<feature type="region of interest" description="Disordered" evidence="18">
    <location>
        <begin position="1104"/>
        <end position="1257"/>
    </location>
</feature>
<feature type="compositionally biased region" description="Polar residues" evidence="18">
    <location>
        <begin position="2060"/>
        <end position="2087"/>
    </location>
</feature>
<feature type="domain" description="LIM zinc-binding" evidence="20">
    <location>
        <begin position="987"/>
        <end position="1052"/>
    </location>
</feature>
<feature type="compositionally biased region" description="Basic and acidic residues" evidence="18">
    <location>
        <begin position="692"/>
        <end position="703"/>
    </location>
</feature>
<dbReference type="PROSITE" id="PS50023">
    <property type="entry name" value="LIM_DOMAIN_2"/>
    <property type="match status" value="1"/>
</dbReference>
<dbReference type="Pfam" id="PF25413">
    <property type="entry name" value="Rossman_Mical"/>
    <property type="match status" value="1"/>
</dbReference>
<feature type="compositionally biased region" description="Polar residues" evidence="18">
    <location>
        <begin position="2679"/>
        <end position="2692"/>
    </location>
</feature>
<dbReference type="PANTHER" id="PTHR23167">
    <property type="entry name" value="CALPONIN HOMOLOGY DOMAIN-CONTAINING PROTEIN DDB_G0272472-RELATED"/>
    <property type="match status" value="1"/>
</dbReference>
<dbReference type="Pfam" id="PF12130">
    <property type="entry name" value="bMERB_dom"/>
    <property type="match status" value="1"/>
</dbReference>
<comment type="cofactor">
    <cofactor evidence="1">
        <name>FAD</name>
        <dbReference type="ChEBI" id="CHEBI:57692"/>
    </cofactor>
</comment>
<evidence type="ECO:0000256" key="15">
    <source>
        <dbReference type="ARBA" id="ARBA00049522"/>
    </source>
</evidence>
<evidence type="ECO:0000313" key="23">
    <source>
        <dbReference type="Proteomes" id="UP000708208"/>
    </source>
</evidence>
<evidence type="ECO:0000256" key="16">
    <source>
        <dbReference type="PROSITE-ProRule" id="PRU00125"/>
    </source>
</evidence>
<dbReference type="InterPro" id="IPR050540">
    <property type="entry name" value="F-actin_Monoox_Mical"/>
</dbReference>
<keyword evidence="8" id="KW-0274">FAD</keyword>
<feature type="compositionally biased region" description="Basic and acidic residues" evidence="18">
    <location>
        <begin position="1703"/>
        <end position="1716"/>
    </location>
</feature>
<keyword evidence="7 16" id="KW-0479">Metal-binding</keyword>
<dbReference type="Pfam" id="PF00307">
    <property type="entry name" value="CH"/>
    <property type="match status" value="1"/>
</dbReference>
<feature type="region of interest" description="Disordered" evidence="18">
    <location>
        <begin position="874"/>
        <end position="918"/>
    </location>
</feature>
<dbReference type="InterPro" id="IPR001715">
    <property type="entry name" value="CH_dom"/>
</dbReference>
<feature type="compositionally biased region" description="Polar residues" evidence="18">
    <location>
        <begin position="2438"/>
        <end position="2458"/>
    </location>
</feature>
<reference evidence="22" key="1">
    <citation type="submission" date="2021-06" db="EMBL/GenBank/DDBJ databases">
        <authorList>
            <person name="Hodson N. C."/>
            <person name="Mongue J. A."/>
            <person name="Jaron S. K."/>
        </authorList>
    </citation>
    <scope>NUCLEOTIDE SEQUENCE</scope>
</reference>
<feature type="region of interest" description="Disordered" evidence="18">
    <location>
        <begin position="1800"/>
        <end position="1837"/>
    </location>
</feature>
<dbReference type="GO" id="GO:0046872">
    <property type="term" value="F:metal ion binding"/>
    <property type="evidence" value="ECO:0007669"/>
    <property type="project" value="UniProtKB-KW"/>
</dbReference>
<feature type="region of interest" description="Disordered" evidence="18">
    <location>
        <begin position="1595"/>
        <end position="1623"/>
    </location>
</feature>
<evidence type="ECO:0000256" key="7">
    <source>
        <dbReference type="ARBA" id="ARBA00022723"/>
    </source>
</evidence>
<evidence type="ECO:0000256" key="11">
    <source>
        <dbReference type="ARBA" id="ARBA00023002"/>
    </source>
</evidence>
<evidence type="ECO:0000256" key="14">
    <source>
        <dbReference type="ARBA" id="ARBA00023203"/>
    </source>
</evidence>
<protein>
    <recommendedName>
        <fullName evidence="4">F-actin monooxygenase</fullName>
        <ecNumber evidence="4">1.14.13.225</ecNumber>
    </recommendedName>
</protein>
<feature type="compositionally biased region" description="Polar residues" evidence="18">
    <location>
        <begin position="1439"/>
        <end position="1457"/>
    </location>
</feature>
<feature type="domain" description="Calponin-homology (CH)" evidence="19">
    <location>
        <begin position="520"/>
        <end position="631"/>
    </location>
</feature>
<comment type="caution">
    <text evidence="22">The sequence shown here is derived from an EMBL/GenBank/DDBJ whole genome shotgun (WGS) entry which is preliminary data.</text>
</comment>
<keyword evidence="9 16" id="KW-0862">Zinc</keyword>
<feature type="compositionally biased region" description="Basic and acidic residues" evidence="18">
    <location>
        <begin position="710"/>
        <end position="743"/>
    </location>
</feature>
<keyword evidence="12" id="KW-0503">Monooxygenase</keyword>
<feature type="region of interest" description="Disordered" evidence="18">
    <location>
        <begin position="1270"/>
        <end position="1296"/>
    </location>
</feature>
<dbReference type="InterPro" id="IPR001781">
    <property type="entry name" value="Znf_LIM"/>
</dbReference>
<keyword evidence="11" id="KW-0560">Oxidoreductase</keyword>
<dbReference type="OrthoDB" id="20799at2759"/>
<dbReference type="GO" id="GO:0003779">
    <property type="term" value="F:actin binding"/>
    <property type="evidence" value="ECO:0007669"/>
    <property type="project" value="UniProtKB-KW"/>
</dbReference>
<dbReference type="EC" id="1.14.13.225" evidence="4"/>
<keyword evidence="6" id="KW-0285">Flavoprotein</keyword>
<feature type="coiled-coil region" evidence="17">
    <location>
        <begin position="2696"/>
        <end position="2730"/>
    </location>
</feature>
<feature type="compositionally biased region" description="Acidic residues" evidence="18">
    <location>
        <begin position="1596"/>
        <end position="1608"/>
    </location>
</feature>
<feature type="compositionally biased region" description="Acidic residues" evidence="18">
    <location>
        <begin position="1107"/>
        <end position="1121"/>
    </location>
</feature>
<feature type="compositionally biased region" description="Polar residues" evidence="18">
    <location>
        <begin position="2173"/>
        <end position="2184"/>
    </location>
</feature>
<feature type="region of interest" description="Disordered" evidence="18">
    <location>
        <begin position="2173"/>
        <end position="2197"/>
    </location>
</feature>
<evidence type="ECO:0000259" key="19">
    <source>
        <dbReference type="PROSITE" id="PS50021"/>
    </source>
</evidence>
<dbReference type="FunFam" id="3.50.50.60:FF:000004">
    <property type="entry name" value="protein-methionine sulfoxide oxidase MICAL2 isoform X1"/>
    <property type="match status" value="1"/>
</dbReference>
<dbReference type="Proteomes" id="UP000708208">
    <property type="component" value="Unassembled WGS sequence"/>
</dbReference>